<dbReference type="AlphaFoldDB" id="A0A812TXT9"/>
<feature type="region of interest" description="Disordered" evidence="1">
    <location>
        <begin position="15"/>
        <end position="42"/>
    </location>
</feature>
<dbReference type="OrthoDB" id="10647311at2759"/>
<dbReference type="Proteomes" id="UP000604046">
    <property type="component" value="Unassembled WGS sequence"/>
</dbReference>
<comment type="caution">
    <text evidence="2">The sequence shown here is derived from an EMBL/GenBank/DDBJ whole genome shotgun (WGS) entry which is preliminary data.</text>
</comment>
<gene>
    <name evidence="2" type="ORF">SNAT2548_LOCUS30457</name>
</gene>
<evidence type="ECO:0000256" key="1">
    <source>
        <dbReference type="SAM" id="MobiDB-lite"/>
    </source>
</evidence>
<feature type="compositionally biased region" description="Low complexity" evidence="1">
    <location>
        <begin position="26"/>
        <end position="37"/>
    </location>
</feature>
<sequence>MRDTAEKCTLRIPQSRPQQLSTIAQSPTSLSPSSSLSMQATTQQALRQLSELSPQALANSARNSAICSFNGEASTGATGKRSATRLSELEAQGPANLVRGSTASLTAEGSLSASLPCAVAPRLTQLSTQNLANTAWDPAVPDKAQKPLLALASSTALRRLTWMDHLHPPDRSELVARCTFILSVAWAMAFTDLLEDEASRRQHATGVTFSILTAFAISQSQQ</sequence>
<organism evidence="2 3">
    <name type="scientific">Symbiodinium natans</name>
    <dbReference type="NCBI Taxonomy" id="878477"/>
    <lineage>
        <taxon>Eukaryota</taxon>
        <taxon>Sar</taxon>
        <taxon>Alveolata</taxon>
        <taxon>Dinophyceae</taxon>
        <taxon>Suessiales</taxon>
        <taxon>Symbiodiniaceae</taxon>
        <taxon>Symbiodinium</taxon>
    </lineage>
</organism>
<name>A0A812TXT9_9DINO</name>
<dbReference type="EMBL" id="CAJNDS010002607">
    <property type="protein sequence ID" value="CAE7543146.1"/>
    <property type="molecule type" value="Genomic_DNA"/>
</dbReference>
<feature type="compositionally biased region" description="Polar residues" evidence="1">
    <location>
        <begin position="15"/>
        <end position="25"/>
    </location>
</feature>
<keyword evidence="3" id="KW-1185">Reference proteome</keyword>
<evidence type="ECO:0000313" key="2">
    <source>
        <dbReference type="EMBL" id="CAE7543146.1"/>
    </source>
</evidence>
<protein>
    <submittedName>
        <fullName evidence="2">Uncharacterized protein</fullName>
    </submittedName>
</protein>
<reference evidence="2" key="1">
    <citation type="submission" date="2021-02" db="EMBL/GenBank/DDBJ databases">
        <authorList>
            <person name="Dougan E. K."/>
            <person name="Rhodes N."/>
            <person name="Thang M."/>
            <person name="Chan C."/>
        </authorList>
    </citation>
    <scope>NUCLEOTIDE SEQUENCE</scope>
</reference>
<proteinExistence type="predicted"/>
<accession>A0A812TXT9</accession>
<evidence type="ECO:0000313" key="3">
    <source>
        <dbReference type="Proteomes" id="UP000604046"/>
    </source>
</evidence>